<dbReference type="Proteomes" id="UP000235388">
    <property type="component" value="Unassembled WGS sequence"/>
</dbReference>
<dbReference type="AlphaFoldDB" id="A0A2N5TMS1"/>
<protein>
    <submittedName>
        <fullName evidence="1">Uncharacterized protein</fullName>
    </submittedName>
</protein>
<evidence type="ECO:0000313" key="2">
    <source>
        <dbReference type="Proteomes" id="UP000235388"/>
    </source>
</evidence>
<proteinExistence type="predicted"/>
<name>A0A2N5TMS1_9BASI</name>
<organism evidence="1 2">
    <name type="scientific">Puccinia coronata f. sp. avenae</name>
    <dbReference type="NCBI Taxonomy" id="200324"/>
    <lineage>
        <taxon>Eukaryota</taxon>
        <taxon>Fungi</taxon>
        <taxon>Dikarya</taxon>
        <taxon>Basidiomycota</taxon>
        <taxon>Pucciniomycotina</taxon>
        <taxon>Pucciniomycetes</taxon>
        <taxon>Pucciniales</taxon>
        <taxon>Pucciniaceae</taxon>
        <taxon>Puccinia</taxon>
    </lineage>
</organism>
<comment type="caution">
    <text evidence="1">The sequence shown here is derived from an EMBL/GenBank/DDBJ whole genome shotgun (WGS) entry which is preliminary data.</text>
</comment>
<evidence type="ECO:0000313" key="1">
    <source>
        <dbReference type="EMBL" id="PLW26762.1"/>
    </source>
</evidence>
<keyword evidence="2" id="KW-1185">Reference proteome</keyword>
<dbReference type="EMBL" id="PGCJ01000524">
    <property type="protein sequence ID" value="PLW26762.1"/>
    <property type="molecule type" value="Genomic_DNA"/>
</dbReference>
<gene>
    <name evidence="1" type="ORF">PCANC_25591</name>
</gene>
<reference evidence="1 2" key="1">
    <citation type="submission" date="2017-11" db="EMBL/GenBank/DDBJ databases">
        <title>De novo assembly and phasing of dikaryotic genomes from two isolates of Puccinia coronata f. sp. avenae, the causal agent of oat crown rust.</title>
        <authorList>
            <person name="Miller M.E."/>
            <person name="Zhang Y."/>
            <person name="Omidvar V."/>
            <person name="Sperschneider J."/>
            <person name="Schwessinger B."/>
            <person name="Raley C."/>
            <person name="Palmer J.M."/>
            <person name="Garnica D."/>
            <person name="Upadhyaya N."/>
            <person name="Rathjen J."/>
            <person name="Taylor J.M."/>
            <person name="Park R.F."/>
            <person name="Dodds P.N."/>
            <person name="Hirsch C.D."/>
            <person name="Kianian S.F."/>
            <person name="Figueroa M."/>
        </authorList>
    </citation>
    <scope>NUCLEOTIDE SEQUENCE [LARGE SCALE GENOMIC DNA]</scope>
    <source>
        <strain evidence="1">12NC29</strain>
    </source>
</reference>
<accession>A0A2N5TMS1</accession>
<sequence length="151" mass="17042">MDDISRWETGDHVLKGLGLNPAEDALAGLNQDLLGNQDNDSLGNWPYNEFGWHHVEVGGLGISNLSQLQYYQTLSTLHSYQTQDSEITDIPHPAAMVERSRFKTADLEVFNPVDDLLPIQGQDIDTLHVHQQHIVEEQSHEIQPMATKFKN</sequence>